<evidence type="ECO:0000313" key="2">
    <source>
        <dbReference type="Proteomes" id="UP001431209"/>
    </source>
</evidence>
<keyword evidence="1" id="KW-0645">Protease</keyword>
<dbReference type="EMBL" id="JAOPGA020000797">
    <property type="protein sequence ID" value="KAL0481883.1"/>
    <property type="molecule type" value="Genomic_DNA"/>
</dbReference>
<gene>
    <name evidence="1" type="ORF">AKO1_011395</name>
</gene>
<accession>A0AAW2YYI6</accession>
<protein>
    <submittedName>
        <fullName evidence="1">Serine protease</fullName>
    </submittedName>
</protein>
<name>A0AAW2YYI6_9EUKA</name>
<dbReference type="GO" id="GO:0008233">
    <property type="term" value="F:peptidase activity"/>
    <property type="evidence" value="ECO:0007669"/>
    <property type="project" value="UniProtKB-KW"/>
</dbReference>
<keyword evidence="2" id="KW-1185">Reference proteome</keyword>
<sequence>MSLKVIVAVVAVSIFAIYNWSRITDAINSSSTLSNPNEWVVHLNKLPSSPEIIKHTAYKDTIVDKWDKVKTKHVALARFKTAKGIVDVPAVNFGPSSNRQWAIITPTNPAFTIVTKLSGGRYIIKGFDHERQSMLDAYAYLNQAVSVA</sequence>
<dbReference type="AlphaFoldDB" id="A0AAW2YYI6"/>
<dbReference type="GO" id="GO:0006508">
    <property type="term" value="P:proteolysis"/>
    <property type="evidence" value="ECO:0007669"/>
    <property type="project" value="UniProtKB-KW"/>
</dbReference>
<keyword evidence="1" id="KW-0378">Hydrolase</keyword>
<reference evidence="1 2" key="1">
    <citation type="submission" date="2024-03" db="EMBL/GenBank/DDBJ databases">
        <title>The Acrasis kona genome and developmental transcriptomes reveal deep origins of eukaryotic multicellular pathways.</title>
        <authorList>
            <person name="Sheikh S."/>
            <person name="Fu C.-J."/>
            <person name="Brown M.W."/>
            <person name="Baldauf S.L."/>
        </authorList>
    </citation>
    <scope>NUCLEOTIDE SEQUENCE [LARGE SCALE GENOMIC DNA]</scope>
    <source>
        <strain evidence="1 2">ATCC MYA-3509</strain>
    </source>
</reference>
<proteinExistence type="predicted"/>
<dbReference type="Proteomes" id="UP001431209">
    <property type="component" value="Unassembled WGS sequence"/>
</dbReference>
<comment type="caution">
    <text evidence="1">The sequence shown here is derived from an EMBL/GenBank/DDBJ whole genome shotgun (WGS) entry which is preliminary data.</text>
</comment>
<organism evidence="1 2">
    <name type="scientific">Acrasis kona</name>
    <dbReference type="NCBI Taxonomy" id="1008807"/>
    <lineage>
        <taxon>Eukaryota</taxon>
        <taxon>Discoba</taxon>
        <taxon>Heterolobosea</taxon>
        <taxon>Tetramitia</taxon>
        <taxon>Eutetramitia</taxon>
        <taxon>Acrasidae</taxon>
        <taxon>Acrasis</taxon>
    </lineage>
</organism>
<evidence type="ECO:0000313" key="1">
    <source>
        <dbReference type="EMBL" id="KAL0481883.1"/>
    </source>
</evidence>